<comment type="caution">
    <text evidence="3">Lacks conserved residue(s) required for the propagation of feature annotation.</text>
</comment>
<proteinExistence type="inferred from homology"/>
<evidence type="ECO:0000313" key="5">
    <source>
        <dbReference type="Proteomes" id="UP001630127"/>
    </source>
</evidence>
<accession>A0ABD2YRW2</accession>
<keyword evidence="2" id="KW-0804">Transcription</keyword>
<feature type="region of interest" description="SAW" evidence="3">
    <location>
        <begin position="33"/>
        <end position="113"/>
    </location>
</feature>
<dbReference type="EMBL" id="JBJUIK010000012">
    <property type="protein sequence ID" value="KAL3508577.1"/>
    <property type="molecule type" value="Genomic_DNA"/>
</dbReference>
<sequence length="118" mass="13886">MFESIDVTMPRNRKKWINMEEHCLARDLVNIIAYEGKEKVERKELFGKWKSRFTMAGFWQFPPSSYVNSVIRSLFRLHRTLYASGDGWCYAFGVEGPDSGISICLLLIRAIWKEEMEK</sequence>
<dbReference type="InterPro" id="IPR005202">
    <property type="entry name" value="TF_GRAS"/>
</dbReference>
<evidence type="ECO:0000256" key="1">
    <source>
        <dbReference type="ARBA" id="ARBA00023015"/>
    </source>
</evidence>
<organism evidence="4 5">
    <name type="scientific">Cinchona calisaya</name>
    <dbReference type="NCBI Taxonomy" id="153742"/>
    <lineage>
        <taxon>Eukaryota</taxon>
        <taxon>Viridiplantae</taxon>
        <taxon>Streptophyta</taxon>
        <taxon>Embryophyta</taxon>
        <taxon>Tracheophyta</taxon>
        <taxon>Spermatophyta</taxon>
        <taxon>Magnoliopsida</taxon>
        <taxon>eudicotyledons</taxon>
        <taxon>Gunneridae</taxon>
        <taxon>Pentapetalae</taxon>
        <taxon>asterids</taxon>
        <taxon>lamiids</taxon>
        <taxon>Gentianales</taxon>
        <taxon>Rubiaceae</taxon>
        <taxon>Cinchonoideae</taxon>
        <taxon>Cinchoneae</taxon>
        <taxon>Cinchona</taxon>
    </lineage>
</organism>
<dbReference type="AlphaFoldDB" id="A0ABD2YRW2"/>
<keyword evidence="5" id="KW-1185">Reference proteome</keyword>
<dbReference type="Proteomes" id="UP001630127">
    <property type="component" value="Unassembled WGS sequence"/>
</dbReference>
<evidence type="ECO:0000313" key="4">
    <source>
        <dbReference type="EMBL" id="KAL3508577.1"/>
    </source>
</evidence>
<comment type="caution">
    <text evidence="4">The sequence shown here is derived from an EMBL/GenBank/DDBJ whole genome shotgun (WGS) entry which is preliminary data.</text>
</comment>
<keyword evidence="1" id="KW-0805">Transcription regulation</keyword>
<dbReference type="PANTHER" id="PTHR31636">
    <property type="entry name" value="OSJNBA0084A10.13 PROTEIN-RELATED"/>
    <property type="match status" value="1"/>
</dbReference>
<gene>
    <name evidence="4" type="ORF">ACH5RR_027978</name>
</gene>
<evidence type="ECO:0000256" key="3">
    <source>
        <dbReference type="PROSITE-ProRule" id="PRU01191"/>
    </source>
</evidence>
<dbReference type="Pfam" id="PF03514">
    <property type="entry name" value="GRAS"/>
    <property type="match status" value="1"/>
</dbReference>
<name>A0ABD2YRW2_9GENT</name>
<dbReference type="PROSITE" id="PS50985">
    <property type="entry name" value="GRAS"/>
    <property type="match status" value="1"/>
</dbReference>
<protein>
    <submittedName>
        <fullName evidence="4">Uncharacterized protein</fullName>
    </submittedName>
</protein>
<evidence type="ECO:0000256" key="2">
    <source>
        <dbReference type="ARBA" id="ARBA00023163"/>
    </source>
</evidence>
<comment type="similarity">
    <text evidence="3">Belongs to the GRAS family.</text>
</comment>
<reference evidence="4 5" key="1">
    <citation type="submission" date="2024-11" db="EMBL/GenBank/DDBJ databases">
        <title>A near-complete genome assembly of Cinchona calisaya.</title>
        <authorList>
            <person name="Lian D.C."/>
            <person name="Zhao X.W."/>
            <person name="Wei L."/>
        </authorList>
    </citation>
    <scope>NUCLEOTIDE SEQUENCE [LARGE SCALE GENOMIC DNA]</scope>
    <source>
        <tissue evidence="4">Nenye</tissue>
    </source>
</reference>